<evidence type="ECO:0000313" key="1">
    <source>
        <dbReference type="EMBL" id="GAH52274.1"/>
    </source>
</evidence>
<proteinExistence type="predicted"/>
<feature type="non-terminal residue" evidence="1">
    <location>
        <position position="32"/>
    </location>
</feature>
<protein>
    <submittedName>
        <fullName evidence="1">Uncharacterized protein</fullName>
    </submittedName>
</protein>
<gene>
    <name evidence="1" type="ORF">S03H2_26581</name>
</gene>
<dbReference type="EMBL" id="BARU01015480">
    <property type="protein sequence ID" value="GAH52274.1"/>
    <property type="molecule type" value="Genomic_DNA"/>
</dbReference>
<accession>X1HEK5</accession>
<sequence>MAGVLDKLEARILKRMDERMGPLTAEMQKVRV</sequence>
<organism evidence="1">
    <name type="scientific">marine sediment metagenome</name>
    <dbReference type="NCBI Taxonomy" id="412755"/>
    <lineage>
        <taxon>unclassified sequences</taxon>
        <taxon>metagenomes</taxon>
        <taxon>ecological metagenomes</taxon>
    </lineage>
</organism>
<reference evidence="1" key="1">
    <citation type="journal article" date="2014" name="Front. Microbiol.">
        <title>High frequency of phylogenetically diverse reductive dehalogenase-homologous genes in deep subseafloor sedimentary metagenomes.</title>
        <authorList>
            <person name="Kawai M."/>
            <person name="Futagami T."/>
            <person name="Toyoda A."/>
            <person name="Takaki Y."/>
            <person name="Nishi S."/>
            <person name="Hori S."/>
            <person name="Arai W."/>
            <person name="Tsubouchi T."/>
            <person name="Morono Y."/>
            <person name="Uchiyama I."/>
            <person name="Ito T."/>
            <person name="Fujiyama A."/>
            <person name="Inagaki F."/>
            <person name="Takami H."/>
        </authorList>
    </citation>
    <scope>NUCLEOTIDE SEQUENCE</scope>
    <source>
        <strain evidence="1">Expedition CK06-06</strain>
    </source>
</reference>
<name>X1HEK5_9ZZZZ</name>
<comment type="caution">
    <text evidence="1">The sequence shown here is derived from an EMBL/GenBank/DDBJ whole genome shotgun (WGS) entry which is preliminary data.</text>
</comment>
<dbReference type="AlphaFoldDB" id="X1HEK5"/>